<keyword evidence="3" id="KW-1185">Reference proteome</keyword>
<dbReference type="EMBL" id="JAYKXN010000003">
    <property type="protein sequence ID" value="KAK7301953.1"/>
    <property type="molecule type" value="Genomic_DNA"/>
</dbReference>
<name>A0AAN9PL58_CLITE</name>
<evidence type="ECO:0000313" key="2">
    <source>
        <dbReference type="EMBL" id="KAK7301953.1"/>
    </source>
</evidence>
<keyword evidence="1" id="KW-0472">Membrane</keyword>
<reference evidence="2 3" key="1">
    <citation type="submission" date="2024-01" db="EMBL/GenBank/DDBJ databases">
        <title>The genomes of 5 underutilized Papilionoideae crops provide insights into root nodulation and disease resistance.</title>
        <authorList>
            <person name="Yuan L."/>
        </authorList>
    </citation>
    <scope>NUCLEOTIDE SEQUENCE [LARGE SCALE GENOMIC DNA]</scope>
    <source>
        <strain evidence="2">LY-2023</strain>
        <tissue evidence="2">Leaf</tissue>
    </source>
</reference>
<feature type="transmembrane region" description="Helical" evidence="1">
    <location>
        <begin position="37"/>
        <end position="63"/>
    </location>
</feature>
<comment type="caution">
    <text evidence="2">The sequence shown here is derived from an EMBL/GenBank/DDBJ whole genome shotgun (WGS) entry which is preliminary data.</text>
</comment>
<evidence type="ECO:0000313" key="3">
    <source>
        <dbReference type="Proteomes" id="UP001359559"/>
    </source>
</evidence>
<dbReference type="Proteomes" id="UP001359559">
    <property type="component" value="Unassembled WGS sequence"/>
</dbReference>
<gene>
    <name evidence="2" type="ORF">RJT34_12830</name>
</gene>
<sequence>MVVGCGGYGGIARSSRGPFVVNPSITNSPPSEPPPTLYVPCLIGDATFIFFVILQLGIGFFIYRRRSSTREKVTLDFIGPNSKGLFVLSFSEIKSLTRDFKNQIRPKMFKGMLPNNHAIVVKDLHASIEERKFWSAIMKIVPEMKLVALFFPFSSWRLVYKVERGFRFGVGGM</sequence>
<keyword evidence="1" id="KW-0812">Transmembrane</keyword>
<protein>
    <submittedName>
        <fullName evidence="2">Uncharacterized protein</fullName>
    </submittedName>
</protein>
<keyword evidence="1" id="KW-1133">Transmembrane helix</keyword>
<organism evidence="2 3">
    <name type="scientific">Clitoria ternatea</name>
    <name type="common">Butterfly pea</name>
    <dbReference type="NCBI Taxonomy" id="43366"/>
    <lineage>
        <taxon>Eukaryota</taxon>
        <taxon>Viridiplantae</taxon>
        <taxon>Streptophyta</taxon>
        <taxon>Embryophyta</taxon>
        <taxon>Tracheophyta</taxon>
        <taxon>Spermatophyta</taxon>
        <taxon>Magnoliopsida</taxon>
        <taxon>eudicotyledons</taxon>
        <taxon>Gunneridae</taxon>
        <taxon>Pentapetalae</taxon>
        <taxon>rosids</taxon>
        <taxon>fabids</taxon>
        <taxon>Fabales</taxon>
        <taxon>Fabaceae</taxon>
        <taxon>Papilionoideae</taxon>
        <taxon>50 kb inversion clade</taxon>
        <taxon>NPAAA clade</taxon>
        <taxon>indigoferoid/millettioid clade</taxon>
        <taxon>Phaseoleae</taxon>
        <taxon>Clitoria</taxon>
    </lineage>
</organism>
<accession>A0AAN9PL58</accession>
<evidence type="ECO:0000256" key="1">
    <source>
        <dbReference type="SAM" id="Phobius"/>
    </source>
</evidence>
<proteinExistence type="predicted"/>
<dbReference type="AlphaFoldDB" id="A0AAN9PL58"/>